<dbReference type="Gene3D" id="3.30.559.30">
    <property type="entry name" value="Nonribosomal peptide synthetase, condensation domain"/>
    <property type="match status" value="1"/>
</dbReference>
<feature type="domain" description="Condensation" evidence="2">
    <location>
        <begin position="2"/>
        <end position="248"/>
    </location>
</feature>
<proteinExistence type="predicted"/>
<dbReference type="Gene3D" id="3.30.559.10">
    <property type="entry name" value="Chloramphenicol acetyltransferase-like domain"/>
    <property type="match status" value="1"/>
</dbReference>
<gene>
    <name evidence="3" type="ORF">ACFP2T_47760</name>
</gene>
<feature type="non-terminal residue" evidence="3">
    <location>
        <position position="288"/>
    </location>
</feature>
<keyword evidence="4" id="KW-1185">Reference proteome</keyword>
<organism evidence="3 4">
    <name type="scientific">Plantactinospora solaniradicis</name>
    <dbReference type="NCBI Taxonomy" id="1723736"/>
    <lineage>
        <taxon>Bacteria</taxon>
        <taxon>Bacillati</taxon>
        <taxon>Actinomycetota</taxon>
        <taxon>Actinomycetes</taxon>
        <taxon>Micromonosporales</taxon>
        <taxon>Micromonosporaceae</taxon>
        <taxon>Plantactinospora</taxon>
    </lineage>
</organism>
<dbReference type="PANTHER" id="PTHR45527">
    <property type="entry name" value="NONRIBOSOMAL PEPTIDE SYNTHETASE"/>
    <property type="match status" value="1"/>
</dbReference>
<protein>
    <submittedName>
        <fullName evidence="3">Condensation domain-containing protein</fullName>
    </submittedName>
</protein>
<evidence type="ECO:0000313" key="3">
    <source>
        <dbReference type="EMBL" id="MFC6023837.1"/>
    </source>
</evidence>
<evidence type="ECO:0000259" key="2">
    <source>
        <dbReference type="Pfam" id="PF00668"/>
    </source>
</evidence>
<evidence type="ECO:0000256" key="1">
    <source>
        <dbReference type="SAM" id="MobiDB-lite"/>
    </source>
</evidence>
<dbReference type="PANTHER" id="PTHR45527:SF1">
    <property type="entry name" value="FATTY ACID SYNTHASE"/>
    <property type="match status" value="1"/>
</dbReference>
<dbReference type="EMBL" id="JBHSPR010000130">
    <property type="protein sequence ID" value="MFC6023837.1"/>
    <property type="molecule type" value="Genomic_DNA"/>
</dbReference>
<accession>A0ABW1KPW5</accession>
<name>A0ABW1KPW5_9ACTN</name>
<sequence length="288" mass="30734">MALPVDHPRPAVASHRGDVAQVIVPAEVHRRLVDLARDEGVTPFMVLQAALAVLLSRLGAGTDIPIGTAVAGRMDEALDELVGFFVNTLVIRTDLSGDPEFREVLGRVRETTLSALAHQDVPFERLVEEINPDRSLSRHPLFQVALNLQNTDKPTELPGTRPTGPAALQQSTTRASVKCDIDVQISEGFDADGNPASVRVAVITAAGLFEAATGTRMANSYLRVLELLTAAPQTRLHAVELLDAAERDLVLHQWNDTAVPAGAGSVVDLFGRWVSETPDAVAVAADGV</sequence>
<feature type="region of interest" description="Disordered" evidence="1">
    <location>
        <begin position="152"/>
        <end position="171"/>
    </location>
</feature>
<evidence type="ECO:0000313" key="4">
    <source>
        <dbReference type="Proteomes" id="UP001596203"/>
    </source>
</evidence>
<dbReference type="InterPro" id="IPR001242">
    <property type="entry name" value="Condensation_dom"/>
</dbReference>
<reference evidence="4" key="1">
    <citation type="journal article" date="2019" name="Int. J. Syst. Evol. Microbiol.">
        <title>The Global Catalogue of Microorganisms (GCM) 10K type strain sequencing project: providing services to taxonomists for standard genome sequencing and annotation.</title>
        <authorList>
            <consortium name="The Broad Institute Genomics Platform"/>
            <consortium name="The Broad Institute Genome Sequencing Center for Infectious Disease"/>
            <person name="Wu L."/>
            <person name="Ma J."/>
        </authorList>
    </citation>
    <scope>NUCLEOTIDE SEQUENCE [LARGE SCALE GENOMIC DNA]</scope>
    <source>
        <strain evidence="4">ZS-35-S2</strain>
    </source>
</reference>
<dbReference type="SUPFAM" id="SSF52777">
    <property type="entry name" value="CoA-dependent acyltransferases"/>
    <property type="match status" value="1"/>
</dbReference>
<dbReference type="InterPro" id="IPR023213">
    <property type="entry name" value="CAT-like_dom_sf"/>
</dbReference>
<dbReference type="Pfam" id="PF00668">
    <property type="entry name" value="Condensation"/>
    <property type="match status" value="1"/>
</dbReference>
<dbReference type="Proteomes" id="UP001596203">
    <property type="component" value="Unassembled WGS sequence"/>
</dbReference>
<comment type="caution">
    <text evidence="3">The sequence shown here is derived from an EMBL/GenBank/DDBJ whole genome shotgun (WGS) entry which is preliminary data.</text>
</comment>